<dbReference type="InterPro" id="IPR007167">
    <property type="entry name" value="Fe-transptr_FeoA-like"/>
</dbReference>
<evidence type="ECO:0000313" key="4">
    <source>
        <dbReference type="Proteomes" id="UP000244162"/>
    </source>
</evidence>
<dbReference type="InterPro" id="IPR008988">
    <property type="entry name" value="Transcriptional_repressor_C"/>
</dbReference>
<dbReference type="GO" id="GO:0046914">
    <property type="term" value="F:transition metal ion binding"/>
    <property type="evidence" value="ECO:0007669"/>
    <property type="project" value="InterPro"/>
</dbReference>
<dbReference type="InterPro" id="IPR052713">
    <property type="entry name" value="FeoA"/>
</dbReference>
<organism evidence="3 4">
    <name type="scientific">Sphingomonas oleivorans</name>
    <dbReference type="NCBI Taxonomy" id="1735121"/>
    <lineage>
        <taxon>Bacteria</taxon>
        <taxon>Pseudomonadati</taxon>
        <taxon>Pseudomonadota</taxon>
        <taxon>Alphaproteobacteria</taxon>
        <taxon>Sphingomonadales</taxon>
        <taxon>Sphingomonadaceae</taxon>
        <taxon>Sphingomonas</taxon>
    </lineage>
</organism>
<dbReference type="InterPro" id="IPR038157">
    <property type="entry name" value="FeoA_core_dom"/>
</dbReference>
<gene>
    <name evidence="3" type="ORF">CLG96_04450</name>
</gene>
<keyword evidence="1" id="KW-0408">Iron</keyword>
<protein>
    <submittedName>
        <fullName evidence="3">Iron transporter FeoA</fullName>
    </submittedName>
</protein>
<evidence type="ECO:0000259" key="2">
    <source>
        <dbReference type="SMART" id="SM00899"/>
    </source>
</evidence>
<dbReference type="SMART" id="SM00899">
    <property type="entry name" value="FeoA"/>
    <property type="match status" value="1"/>
</dbReference>
<dbReference type="PANTHER" id="PTHR42954:SF2">
    <property type="entry name" value="FE(2+) TRANSPORT PROTEIN A"/>
    <property type="match status" value="1"/>
</dbReference>
<feature type="domain" description="Ferrous iron transporter FeoA-like" evidence="2">
    <location>
        <begin position="1"/>
        <end position="77"/>
    </location>
</feature>
<name>A0A2T5G2I8_9SPHN</name>
<dbReference type="RefSeq" id="WP_107966589.1">
    <property type="nucleotide sequence ID" value="NZ_NWBU01000004.1"/>
</dbReference>
<dbReference type="PANTHER" id="PTHR42954">
    <property type="entry name" value="FE(2+) TRANSPORT PROTEIN A"/>
    <property type="match status" value="1"/>
</dbReference>
<accession>A0A2T5G2I8</accession>
<dbReference type="SUPFAM" id="SSF50037">
    <property type="entry name" value="C-terminal domain of transcriptional repressors"/>
    <property type="match status" value="1"/>
</dbReference>
<dbReference type="EMBL" id="NWBU01000004">
    <property type="protein sequence ID" value="PTQ13354.1"/>
    <property type="molecule type" value="Genomic_DNA"/>
</dbReference>
<dbReference type="Gene3D" id="2.30.30.90">
    <property type="match status" value="1"/>
</dbReference>
<comment type="caution">
    <text evidence="3">The sequence shown here is derived from an EMBL/GenBank/DDBJ whole genome shotgun (WGS) entry which is preliminary data.</text>
</comment>
<keyword evidence="4" id="KW-1185">Reference proteome</keyword>
<evidence type="ECO:0000256" key="1">
    <source>
        <dbReference type="ARBA" id="ARBA00023004"/>
    </source>
</evidence>
<dbReference type="Pfam" id="PF04023">
    <property type="entry name" value="FeoA"/>
    <property type="match status" value="1"/>
</dbReference>
<sequence length="78" mass="8745">MRLDELPLRHLAQISAIRWSDLREAEARRLRELGFDEGVRVEALHRGPFGLDPIACRVGRMTIALRRATAAAILVEAA</sequence>
<reference evidence="3 4" key="1">
    <citation type="submission" date="2017-09" db="EMBL/GenBank/DDBJ databases">
        <title>Sphingomonas panjinensis sp.nov., isolated from oil-contaminated soil.</title>
        <authorList>
            <person name="Wang L."/>
            <person name="Chen L."/>
        </authorList>
    </citation>
    <scope>NUCLEOTIDE SEQUENCE [LARGE SCALE GENOMIC DNA]</scope>
    <source>
        <strain evidence="3 4">FW-11</strain>
    </source>
</reference>
<proteinExistence type="predicted"/>
<evidence type="ECO:0000313" key="3">
    <source>
        <dbReference type="EMBL" id="PTQ13354.1"/>
    </source>
</evidence>
<dbReference type="AlphaFoldDB" id="A0A2T5G2I8"/>
<dbReference type="Proteomes" id="UP000244162">
    <property type="component" value="Unassembled WGS sequence"/>
</dbReference>